<evidence type="ECO:0000256" key="1">
    <source>
        <dbReference type="ARBA" id="ARBA00004282"/>
    </source>
</evidence>
<dbReference type="GO" id="GO:0036064">
    <property type="term" value="C:ciliary basal body"/>
    <property type="evidence" value="ECO:0007669"/>
    <property type="project" value="TreeGrafter"/>
</dbReference>
<keyword evidence="8" id="KW-0206">Cytoskeleton</keyword>
<dbReference type="AlphaFoldDB" id="A0A0X3NTE6"/>
<accession>A0A0X3NTE6</accession>
<feature type="compositionally biased region" description="Basic and acidic residues" evidence="10">
    <location>
        <begin position="368"/>
        <end position="383"/>
    </location>
</feature>
<keyword evidence="6" id="KW-0965">Cell junction</keyword>
<dbReference type="InterPro" id="IPR021622">
    <property type="entry name" value="Afadin/alpha-actinin-bd"/>
</dbReference>
<feature type="compositionally biased region" description="Low complexity" evidence="10">
    <location>
        <begin position="604"/>
        <end position="621"/>
    </location>
</feature>
<dbReference type="PANTHER" id="PTHR46507:SF4">
    <property type="entry name" value="SSX FAMILY MEMBER 2 INTERACTING PROTEIN"/>
    <property type="match status" value="1"/>
</dbReference>
<evidence type="ECO:0000256" key="5">
    <source>
        <dbReference type="ARBA" id="ARBA00022889"/>
    </source>
</evidence>
<evidence type="ECO:0000256" key="9">
    <source>
        <dbReference type="SAM" id="Coils"/>
    </source>
</evidence>
<protein>
    <submittedName>
        <fullName evidence="11">Uncharacterized protein</fullName>
    </submittedName>
</protein>
<evidence type="ECO:0000256" key="8">
    <source>
        <dbReference type="ARBA" id="ARBA00023212"/>
    </source>
</evidence>
<dbReference type="Pfam" id="PF11559">
    <property type="entry name" value="ADIP"/>
    <property type="match status" value="1"/>
</dbReference>
<evidence type="ECO:0000256" key="4">
    <source>
        <dbReference type="ARBA" id="ARBA00022490"/>
    </source>
</evidence>
<dbReference type="GO" id="GO:0035735">
    <property type="term" value="P:intraciliary transport involved in cilium assembly"/>
    <property type="evidence" value="ECO:0007669"/>
    <property type="project" value="TreeGrafter"/>
</dbReference>
<dbReference type="PANTHER" id="PTHR46507">
    <property type="entry name" value="AFADIN- AND ALPHA-ACTININ-BINDING PROTEIN"/>
    <property type="match status" value="1"/>
</dbReference>
<feature type="coiled-coil region" evidence="9">
    <location>
        <begin position="150"/>
        <end position="209"/>
    </location>
</feature>
<evidence type="ECO:0000256" key="10">
    <source>
        <dbReference type="SAM" id="MobiDB-lite"/>
    </source>
</evidence>
<gene>
    <name evidence="11" type="ORF">TR160113</name>
</gene>
<dbReference type="EMBL" id="GEEE01020151">
    <property type="protein sequence ID" value="JAP43074.1"/>
    <property type="molecule type" value="Transcribed_RNA"/>
</dbReference>
<dbReference type="GO" id="GO:0070161">
    <property type="term" value="C:anchoring junction"/>
    <property type="evidence" value="ECO:0007669"/>
    <property type="project" value="UniProtKB-SubCell"/>
</dbReference>
<dbReference type="GO" id="GO:0007155">
    <property type="term" value="P:cell adhesion"/>
    <property type="evidence" value="ECO:0007669"/>
    <property type="project" value="UniProtKB-KW"/>
</dbReference>
<feature type="compositionally biased region" description="Polar residues" evidence="10">
    <location>
        <begin position="446"/>
        <end position="463"/>
    </location>
</feature>
<keyword evidence="5" id="KW-0130">Cell adhesion</keyword>
<name>A0A0X3NTE6_SCHSO</name>
<comment type="similarity">
    <text evidence="3">Belongs to the ADIP family.</text>
</comment>
<evidence type="ECO:0000256" key="2">
    <source>
        <dbReference type="ARBA" id="ARBA00004300"/>
    </source>
</evidence>
<comment type="subcellular location">
    <subcellularLocation>
        <location evidence="1">Cell junction</location>
    </subcellularLocation>
    <subcellularLocation>
        <location evidence="2">Cytoplasm</location>
        <location evidence="2">Cytoskeleton</location>
        <location evidence="2">Microtubule organizing center</location>
        <location evidence="2">Centrosome</location>
    </subcellularLocation>
</comment>
<organism evidence="11">
    <name type="scientific">Schistocephalus solidus</name>
    <name type="common">Tapeworm</name>
    <dbReference type="NCBI Taxonomy" id="70667"/>
    <lineage>
        <taxon>Eukaryota</taxon>
        <taxon>Metazoa</taxon>
        <taxon>Spiralia</taxon>
        <taxon>Lophotrochozoa</taxon>
        <taxon>Platyhelminthes</taxon>
        <taxon>Cestoda</taxon>
        <taxon>Eucestoda</taxon>
        <taxon>Diphyllobothriidea</taxon>
        <taxon>Diphyllobothriidae</taxon>
        <taxon>Schistocephalus</taxon>
    </lineage>
</organism>
<dbReference type="GO" id="GO:0034451">
    <property type="term" value="C:centriolar satellite"/>
    <property type="evidence" value="ECO:0007669"/>
    <property type="project" value="TreeGrafter"/>
</dbReference>
<feature type="region of interest" description="Disordered" evidence="10">
    <location>
        <begin position="354"/>
        <end position="403"/>
    </location>
</feature>
<feature type="region of interest" description="Disordered" evidence="10">
    <location>
        <begin position="596"/>
        <end position="665"/>
    </location>
</feature>
<proteinExistence type="inferred from homology"/>
<evidence type="ECO:0000313" key="11">
    <source>
        <dbReference type="EMBL" id="JAP43074.1"/>
    </source>
</evidence>
<sequence length="665" mass="73998">MSFENCHEDVSYKSSGTTASSLGFSEQVLESNSAPEDCQSPVLKISVDWTKQLHHHTRSLNSEFIGIGLQPFLIFELKDHSTATVQYNLLISSCLALFERQIRTLHALEVAEDSLRRVTGDLDHSRKMNRRLQENLAAASIANSQNRERERRLEAEKTAVNAQLRSAKETIRRLQLDCQHRITQCQHEMKKQEHECTGLRKRLNTLLRAPVAKPAANEVTSVASGRSSQLTSATLSSSSLEAMRRRCRSTNRSSQLCQTTTNRLTNSTLSLVDAGASEADASVRCELDLARNMIAHLERRENELFHENRELRDMVSVLASRMFRFSRFAKKLHVRQRSNTPVCVYYEGDDDADGGNSLDSYSDEEQDAGERREGGSNYDRDKCFPSASSSSSDLSDESELSTRRQSADVHTLLLEMPYPLVRNKLANRVHNLSRRLWRRLKRLYSQDSSTHPPSQTYTQSSTGKLGEPEASCSSNGNNSELESCRQQLAECERKLREKDEILAKALFSNVRRRESLFRLVDQHSPQIALAAQLPAGDGALPAAFKQPPAMRDLTDPSPSLAAAVGDEATTATDNLSERATSCVDNYLQDSHLVAAEDDDDGDDANASTSSTSPSSPMDPSCTLPPTLKISTGSRVKLHPPLAVHFTPTPRRLLPRNSRLGTGDED</sequence>
<evidence type="ECO:0000256" key="3">
    <source>
        <dbReference type="ARBA" id="ARBA00009291"/>
    </source>
</evidence>
<dbReference type="InterPro" id="IPR052300">
    <property type="entry name" value="Adhesion_Centrosome_assoc"/>
</dbReference>
<evidence type="ECO:0000256" key="7">
    <source>
        <dbReference type="ARBA" id="ARBA00023054"/>
    </source>
</evidence>
<keyword evidence="4" id="KW-0963">Cytoplasm</keyword>
<evidence type="ECO:0000256" key="6">
    <source>
        <dbReference type="ARBA" id="ARBA00022949"/>
    </source>
</evidence>
<reference evidence="11" key="1">
    <citation type="submission" date="2016-01" db="EMBL/GenBank/DDBJ databases">
        <title>Reference transcriptome for the parasite Schistocephalus solidus: insights into the molecular evolution of parasitism.</title>
        <authorList>
            <person name="Hebert F.O."/>
            <person name="Grambauer S."/>
            <person name="Barber I."/>
            <person name="Landry C.R."/>
            <person name="Aubin-Horth N."/>
        </authorList>
    </citation>
    <scope>NUCLEOTIDE SEQUENCE</scope>
</reference>
<keyword evidence="7 9" id="KW-0175">Coiled coil</keyword>
<feature type="region of interest" description="Disordered" evidence="10">
    <location>
        <begin position="446"/>
        <end position="479"/>
    </location>
</feature>